<comment type="subcellular location">
    <subcellularLocation>
        <location evidence="7">Endoplasmic reticulum</location>
    </subcellularLocation>
    <subcellularLocation>
        <location evidence="7">Golgi apparatus</location>
        <location evidence="7">cis-Golgi network</location>
    </subcellularLocation>
    <subcellularLocation>
        <location evidence="1">Golgi apparatus</location>
    </subcellularLocation>
</comment>
<dbReference type="InterPro" id="IPR007233">
    <property type="entry name" value="TRAPPC"/>
</dbReference>
<dbReference type="GO" id="GO:0030008">
    <property type="term" value="C:TRAPP complex"/>
    <property type="evidence" value="ECO:0007669"/>
    <property type="project" value="UniProtKB-UniRule"/>
</dbReference>
<reference evidence="9" key="1">
    <citation type="submission" date="2016-03" db="EMBL/GenBank/DDBJ databases">
        <authorList>
            <person name="Devillers H."/>
        </authorList>
    </citation>
    <scope>NUCLEOTIDE SEQUENCE [LARGE SCALE GENOMIC DNA]</scope>
</reference>
<evidence type="ECO:0000256" key="2">
    <source>
        <dbReference type="ARBA" id="ARBA00022448"/>
    </source>
</evidence>
<evidence type="ECO:0000256" key="7">
    <source>
        <dbReference type="RuleBase" id="RU366065"/>
    </source>
</evidence>
<dbReference type="CDD" id="cd14856">
    <property type="entry name" value="TRAPPC4_synbindin"/>
    <property type="match status" value="1"/>
</dbReference>
<dbReference type="GO" id="GO:0006888">
    <property type="term" value="P:endoplasmic reticulum to Golgi vesicle-mediated transport"/>
    <property type="evidence" value="ECO:0007669"/>
    <property type="project" value="UniProtKB-UniRule"/>
</dbReference>
<evidence type="ECO:0000256" key="5">
    <source>
        <dbReference type="ARBA" id="ARBA00023034"/>
    </source>
</evidence>
<dbReference type="GO" id="GO:0005794">
    <property type="term" value="C:Golgi apparatus"/>
    <property type="evidence" value="ECO:0007669"/>
    <property type="project" value="UniProtKB-SubCell"/>
</dbReference>
<keyword evidence="4 7" id="KW-0931">ER-Golgi transport</keyword>
<evidence type="ECO:0000256" key="1">
    <source>
        <dbReference type="ARBA" id="ARBA00004555"/>
    </source>
</evidence>
<dbReference type="STRING" id="1230905.A0A1G4KF04"/>
<dbReference type="Proteomes" id="UP000191024">
    <property type="component" value="Chromosome H"/>
</dbReference>
<gene>
    <name evidence="8" type="ORF">LAMI_0H05028G</name>
</gene>
<dbReference type="EMBL" id="LT598468">
    <property type="protein sequence ID" value="SCV03044.1"/>
    <property type="molecule type" value="Genomic_DNA"/>
</dbReference>
<dbReference type="Gene3D" id="3.30.450.70">
    <property type="match status" value="1"/>
</dbReference>
<keyword evidence="5 7" id="KW-0333">Golgi apparatus</keyword>
<dbReference type="PANTHER" id="PTHR23249">
    <property type="entry name" value="TRAFFICKING PROTEIN PARTICLE COMPLEX SUBUNIT"/>
    <property type="match status" value="1"/>
</dbReference>
<evidence type="ECO:0000256" key="3">
    <source>
        <dbReference type="ARBA" id="ARBA00022824"/>
    </source>
</evidence>
<evidence type="ECO:0000313" key="8">
    <source>
        <dbReference type="EMBL" id="SCV03044.1"/>
    </source>
</evidence>
<sequence>MAIQTILVINKSGGLVYKKEFLNGGHRLTSNEYLVLAGTLQGVIAIAGQLTPKALQITKNSGIKDVTDQETLVAYAGPLGILESQDMGSFMLPDYFTESFKSWNTSGLKHITTDQLSLFVFQSLTGVKLVAISTQNSISNVAVSIAENLLRKVYCLYADYVMKNPFHEAEMPIKCTLFDKKVAEMVSRL</sequence>
<accession>A0A1G4KF04</accession>
<dbReference type="AlphaFoldDB" id="A0A1G4KF04"/>
<dbReference type="SMART" id="SM01399">
    <property type="entry name" value="Sybindin"/>
    <property type="match status" value="1"/>
</dbReference>
<dbReference type="InterPro" id="IPR011012">
    <property type="entry name" value="Longin-like_dom_sf"/>
</dbReference>
<dbReference type="PANTHER" id="PTHR23249:SF15">
    <property type="entry name" value="TRAFFICKING PROTEIN PARTICLE COMPLEX SUBUNIT 4"/>
    <property type="match status" value="1"/>
</dbReference>
<comment type="subunit">
    <text evidence="7">Part of the multisubunit transport protein particle (TRAPP) complex.</text>
</comment>
<evidence type="ECO:0000256" key="6">
    <source>
        <dbReference type="ARBA" id="ARBA00038179"/>
    </source>
</evidence>
<organism evidence="8 9">
    <name type="scientific">Lachancea mirantina</name>
    <dbReference type="NCBI Taxonomy" id="1230905"/>
    <lineage>
        <taxon>Eukaryota</taxon>
        <taxon>Fungi</taxon>
        <taxon>Dikarya</taxon>
        <taxon>Ascomycota</taxon>
        <taxon>Saccharomycotina</taxon>
        <taxon>Saccharomycetes</taxon>
        <taxon>Saccharomycetales</taxon>
        <taxon>Saccharomycetaceae</taxon>
        <taxon>Lachancea</taxon>
    </lineage>
</organism>
<name>A0A1G4KF04_9SACH</name>
<keyword evidence="3 7" id="KW-0256">Endoplasmic reticulum</keyword>
<keyword evidence="2 7" id="KW-0813">Transport</keyword>
<proteinExistence type="inferred from homology"/>
<protein>
    <recommendedName>
        <fullName evidence="7">Trafficking protein particle complex subunit</fullName>
    </recommendedName>
</protein>
<dbReference type="GO" id="GO:0005783">
    <property type="term" value="C:endoplasmic reticulum"/>
    <property type="evidence" value="ECO:0007669"/>
    <property type="project" value="UniProtKB-SubCell"/>
</dbReference>
<evidence type="ECO:0000256" key="4">
    <source>
        <dbReference type="ARBA" id="ARBA00022892"/>
    </source>
</evidence>
<dbReference type="SUPFAM" id="SSF64356">
    <property type="entry name" value="SNARE-like"/>
    <property type="match status" value="1"/>
</dbReference>
<evidence type="ECO:0000313" key="9">
    <source>
        <dbReference type="Proteomes" id="UP000191024"/>
    </source>
</evidence>
<dbReference type="Pfam" id="PF04099">
    <property type="entry name" value="Sybindin"/>
    <property type="match status" value="1"/>
</dbReference>
<dbReference type="OrthoDB" id="246406at2759"/>
<keyword evidence="9" id="KW-1185">Reference proteome</keyword>
<comment type="similarity">
    <text evidence="6">Belongs to the TRAPP small subunits family. TRAPPC4 subfamily.</text>
</comment>